<dbReference type="EC" id="5.4.99.22" evidence="4"/>
<accession>A0A644THK4</accession>
<dbReference type="Gene3D" id="3.10.290.10">
    <property type="entry name" value="RNA-binding S4 domain"/>
    <property type="match status" value="1"/>
</dbReference>
<dbReference type="InterPro" id="IPR018496">
    <property type="entry name" value="PsdUridine_synth_RsuA/RluB_CS"/>
</dbReference>
<gene>
    <name evidence="4" type="primary">rluB_5</name>
    <name evidence="4" type="ORF">SDC9_12156</name>
</gene>
<organism evidence="4">
    <name type="scientific">bioreactor metagenome</name>
    <dbReference type="NCBI Taxonomy" id="1076179"/>
    <lineage>
        <taxon>unclassified sequences</taxon>
        <taxon>metagenomes</taxon>
        <taxon>ecological metagenomes</taxon>
    </lineage>
</organism>
<dbReference type="InterPro" id="IPR006145">
    <property type="entry name" value="PsdUridine_synth_RsuA/RluA"/>
</dbReference>
<dbReference type="InterPro" id="IPR002942">
    <property type="entry name" value="S4_RNA-bd"/>
</dbReference>
<evidence type="ECO:0000313" key="4">
    <source>
        <dbReference type="EMBL" id="MPL66478.1"/>
    </source>
</evidence>
<dbReference type="InterPro" id="IPR020103">
    <property type="entry name" value="PsdUridine_synth_cat_dom_sf"/>
</dbReference>
<dbReference type="InterPro" id="IPR036986">
    <property type="entry name" value="S4_RNA-bd_sf"/>
</dbReference>
<dbReference type="PANTHER" id="PTHR47683">
    <property type="entry name" value="PSEUDOURIDINE SYNTHASE FAMILY PROTEIN-RELATED"/>
    <property type="match status" value="1"/>
</dbReference>
<dbReference type="SMART" id="SM00363">
    <property type="entry name" value="S4"/>
    <property type="match status" value="1"/>
</dbReference>
<proteinExistence type="inferred from homology"/>
<dbReference type="CDD" id="cd00165">
    <property type="entry name" value="S4"/>
    <property type="match status" value="1"/>
</dbReference>
<reference evidence="4" key="1">
    <citation type="submission" date="2019-08" db="EMBL/GenBank/DDBJ databases">
        <authorList>
            <person name="Kucharzyk K."/>
            <person name="Murdoch R.W."/>
            <person name="Higgins S."/>
            <person name="Loffler F."/>
        </authorList>
    </citation>
    <scope>NUCLEOTIDE SEQUENCE</scope>
</reference>
<dbReference type="InterPro" id="IPR000748">
    <property type="entry name" value="PsdUridine_synth_RsuA/RluB/E/F"/>
</dbReference>
<sequence>MKEGLRLQAYLASCGLGSRRFCEGFIEQGRVRVNGLPVILGTRVGPEDRVTLDGRPVEPQARLRYIALNKPPGYISSMADERNRPVAASLLKSSVPERVYNIGRLDQWSSGLLLFTNDGDFASLLVHPRSCIDKEYLVRCDLPIPEELPRGFMEGLRVEGVVYKAETVGLVDGKTMRIVLVEGKNREIRTVLGHYGLRALFLRRERIGPIELGDLPEGAFRDLDAREVEALREYSKNARLKTRSGGKEGKAG</sequence>
<evidence type="ECO:0000256" key="1">
    <source>
        <dbReference type="ARBA" id="ARBA00008348"/>
    </source>
</evidence>
<dbReference type="PANTHER" id="PTHR47683:SF2">
    <property type="entry name" value="RNA-BINDING S4 DOMAIN-CONTAINING PROTEIN"/>
    <property type="match status" value="1"/>
</dbReference>
<dbReference type="PROSITE" id="PS01149">
    <property type="entry name" value="PSI_RSU"/>
    <property type="match status" value="1"/>
</dbReference>
<dbReference type="PROSITE" id="PS50889">
    <property type="entry name" value="S4"/>
    <property type="match status" value="1"/>
</dbReference>
<dbReference type="Gene3D" id="3.30.70.580">
    <property type="entry name" value="Pseudouridine synthase I, catalytic domain, N-terminal subdomain"/>
    <property type="match status" value="1"/>
</dbReference>
<dbReference type="InterPro" id="IPR042092">
    <property type="entry name" value="PsdUridine_s_RsuA/RluB/E/F_cat"/>
</dbReference>
<dbReference type="GO" id="GO:0006364">
    <property type="term" value="P:rRNA processing"/>
    <property type="evidence" value="ECO:0007669"/>
    <property type="project" value="UniProtKB-ARBA"/>
</dbReference>
<dbReference type="GO" id="GO:0001522">
    <property type="term" value="P:pseudouridine synthesis"/>
    <property type="evidence" value="ECO:0007669"/>
    <property type="project" value="InterPro"/>
</dbReference>
<dbReference type="Pfam" id="PF01479">
    <property type="entry name" value="S4"/>
    <property type="match status" value="1"/>
</dbReference>
<dbReference type="GO" id="GO:0160139">
    <property type="term" value="F:23S rRNA pseudouridine(2605) synthase activity"/>
    <property type="evidence" value="ECO:0007669"/>
    <property type="project" value="UniProtKB-EC"/>
</dbReference>
<evidence type="ECO:0000259" key="3">
    <source>
        <dbReference type="SMART" id="SM00363"/>
    </source>
</evidence>
<dbReference type="GO" id="GO:0003723">
    <property type="term" value="F:RNA binding"/>
    <property type="evidence" value="ECO:0007669"/>
    <property type="project" value="InterPro"/>
</dbReference>
<dbReference type="InterPro" id="IPR020094">
    <property type="entry name" value="TruA/RsuA/RluB/E/F_N"/>
</dbReference>
<comment type="caution">
    <text evidence="4">The sequence shown here is derived from an EMBL/GenBank/DDBJ whole genome shotgun (WGS) entry which is preliminary data.</text>
</comment>
<dbReference type="InterPro" id="IPR050343">
    <property type="entry name" value="RsuA_PseudoU_synthase"/>
</dbReference>
<dbReference type="FunFam" id="3.10.290.10:FF:000003">
    <property type="entry name" value="Pseudouridine synthase"/>
    <property type="match status" value="1"/>
</dbReference>
<keyword evidence="2 4" id="KW-0413">Isomerase</keyword>
<evidence type="ECO:0000256" key="2">
    <source>
        <dbReference type="ARBA" id="ARBA00023235"/>
    </source>
</evidence>
<dbReference type="NCBIfam" id="TIGR00093">
    <property type="entry name" value="pseudouridine synthase"/>
    <property type="match status" value="1"/>
</dbReference>
<dbReference type="Gene3D" id="3.30.70.1560">
    <property type="entry name" value="Alpha-L RNA-binding motif"/>
    <property type="match status" value="1"/>
</dbReference>
<feature type="domain" description="RNA-binding S4" evidence="3">
    <location>
        <begin position="5"/>
        <end position="61"/>
    </location>
</feature>
<dbReference type="Pfam" id="PF00849">
    <property type="entry name" value="PseudoU_synth_2"/>
    <property type="match status" value="1"/>
</dbReference>
<dbReference type="SUPFAM" id="SSF55120">
    <property type="entry name" value="Pseudouridine synthase"/>
    <property type="match status" value="1"/>
</dbReference>
<dbReference type="SUPFAM" id="SSF55174">
    <property type="entry name" value="Alpha-L RNA-binding motif"/>
    <property type="match status" value="1"/>
</dbReference>
<comment type="similarity">
    <text evidence="1">Belongs to the pseudouridine synthase RsuA family.</text>
</comment>
<name>A0A644THK4_9ZZZZ</name>
<dbReference type="EMBL" id="VSSQ01000032">
    <property type="protein sequence ID" value="MPL66478.1"/>
    <property type="molecule type" value="Genomic_DNA"/>
</dbReference>
<dbReference type="AlphaFoldDB" id="A0A644THK4"/>
<protein>
    <submittedName>
        <fullName evidence="4">Ribosomal large subunit pseudouridine synthase B</fullName>
        <ecNumber evidence="4">5.4.99.22</ecNumber>
    </submittedName>
</protein>